<dbReference type="InterPro" id="IPR027450">
    <property type="entry name" value="AlkB-like"/>
</dbReference>
<evidence type="ECO:0000256" key="4">
    <source>
        <dbReference type="ARBA" id="ARBA00022964"/>
    </source>
</evidence>
<protein>
    <recommendedName>
        <fullName evidence="8">Fe2OG dioxygenase domain-containing protein</fullName>
    </recommendedName>
</protein>
<dbReference type="InterPro" id="IPR032862">
    <property type="entry name" value="ALKBH6"/>
</dbReference>
<gene>
    <name evidence="9" type="ORF">BRAN1462_LOCUS65302</name>
</gene>
<keyword evidence="4" id="KW-0223">Dioxygenase</keyword>
<evidence type="ECO:0000313" key="9">
    <source>
        <dbReference type="EMBL" id="CAD9647480.1"/>
    </source>
</evidence>
<dbReference type="AlphaFoldDB" id="A0A6U8TU10"/>
<dbReference type="PROSITE" id="PS51471">
    <property type="entry name" value="FE2OG_OXY"/>
    <property type="match status" value="1"/>
</dbReference>
<evidence type="ECO:0000256" key="3">
    <source>
        <dbReference type="ARBA" id="ARBA00022723"/>
    </source>
</evidence>
<evidence type="ECO:0000256" key="6">
    <source>
        <dbReference type="ARBA" id="ARBA00023004"/>
    </source>
</evidence>
<comment type="subcellular location">
    <subcellularLocation>
        <location evidence="1">Nucleus</location>
    </subcellularLocation>
</comment>
<feature type="domain" description="Fe2OG dioxygenase" evidence="8">
    <location>
        <begin position="266"/>
        <end position="406"/>
    </location>
</feature>
<reference evidence="9" key="1">
    <citation type="submission" date="2021-01" db="EMBL/GenBank/DDBJ databases">
        <authorList>
            <person name="Corre E."/>
            <person name="Pelletier E."/>
            <person name="Niang G."/>
            <person name="Scheremetjew M."/>
            <person name="Finn R."/>
            <person name="Kale V."/>
            <person name="Holt S."/>
            <person name="Cochrane G."/>
            <person name="Meng A."/>
            <person name="Brown T."/>
            <person name="Cohen L."/>
        </authorList>
    </citation>
    <scope>NUCLEOTIDE SEQUENCE</scope>
    <source>
        <strain evidence="9">RCC3387</strain>
    </source>
</reference>
<keyword evidence="6" id="KW-0408">Iron</keyword>
<evidence type="ECO:0000256" key="5">
    <source>
        <dbReference type="ARBA" id="ARBA00023002"/>
    </source>
</evidence>
<organism evidence="9">
    <name type="scientific">Zooxanthella nutricula</name>
    <dbReference type="NCBI Taxonomy" id="1333877"/>
    <lineage>
        <taxon>Eukaryota</taxon>
        <taxon>Sar</taxon>
        <taxon>Alveolata</taxon>
        <taxon>Dinophyceae</taxon>
        <taxon>Peridiniales</taxon>
        <taxon>Peridiniales incertae sedis</taxon>
        <taxon>Zooxanthella</taxon>
    </lineage>
</organism>
<sequence length="416" mass="45887">MASPRKESWGAIAEAAQLVAGEWFINASILQCHDALLGRLVFTETGDAIYLAAGGELVGRGLGFWFFDRGVVGFQVDIFQYATSSTKHVPTEPTRFRGIAKLPPRKGGPWIGEWYFAAFQSPPRLVGKFQAIRPSQAPPVSTADAAPLEDVPAGGKKGIIAMMDKVALGPPALSTKAWVSHRISGDISDVFYVRNFLEPQQVEEMERVIDKTCEWEHMTTRDTQEFGCTSECPCGRSLVKADLPKWQDNLVLALHNLGIFHPVLFPANSVRLNAYSPGQGIHPHADGPIYYPRAAILSLGSHCVFDFYPMEDFDEEKRGFSWDLDKEVPASPELPPGTKPALSILLEPGSLLIFSGDAFIYHRHGIKACEEDEITRQVKNAKDIGLSEGDLLRRGRRMSLTIRHLLPRCMCTGPAS</sequence>
<evidence type="ECO:0000256" key="1">
    <source>
        <dbReference type="ARBA" id="ARBA00004123"/>
    </source>
</evidence>
<dbReference type="InterPro" id="IPR037151">
    <property type="entry name" value="AlkB-like_sf"/>
</dbReference>
<name>A0A6U8TU10_9DINO</name>
<dbReference type="EMBL" id="HBGW01103269">
    <property type="protein sequence ID" value="CAD9647480.1"/>
    <property type="molecule type" value="Transcribed_RNA"/>
</dbReference>
<dbReference type="InterPro" id="IPR005123">
    <property type="entry name" value="Oxoglu/Fe-dep_dioxygenase_dom"/>
</dbReference>
<dbReference type="GO" id="GO:0046872">
    <property type="term" value="F:metal ion binding"/>
    <property type="evidence" value="ECO:0007669"/>
    <property type="project" value="UniProtKB-KW"/>
</dbReference>
<keyword evidence="5" id="KW-0560">Oxidoreductase</keyword>
<accession>A0A6U8TU10</accession>
<comment type="similarity">
    <text evidence="2">Belongs to the alkB family.</text>
</comment>
<evidence type="ECO:0000256" key="7">
    <source>
        <dbReference type="ARBA" id="ARBA00023242"/>
    </source>
</evidence>
<dbReference type="SUPFAM" id="SSF51197">
    <property type="entry name" value="Clavaminate synthase-like"/>
    <property type="match status" value="1"/>
</dbReference>
<dbReference type="PANTHER" id="PTHR46030:SF1">
    <property type="entry name" value="ALPHA-KETOGLUTARATE-DEPENDENT DIOXYGENASE ALKB HOMOLOG 6"/>
    <property type="match status" value="1"/>
</dbReference>
<evidence type="ECO:0000256" key="2">
    <source>
        <dbReference type="ARBA" id="ARBA00007879"/>
    </source>
</evidence>
<dbReference type="Gene3D" id="2.60.120.590">
    <property type="entry name" value="Alpha-ketoglutarate-dependent dioxygenase AlkB-like"/>
    <property type="match status" value="1"/>
</dbReference>
<dbReference type="GO" id="GO:0005634">
    <property type="term" value="C:nucleus"/>
    <property type="evidence" value="ECO:0007669"/>
    <property type="project" value="UniProtKB-SubCell"/>
</dbReference>
<dbReference type="PANTHER" id="PTHR46030">
    <property type="entry name" value="ALPHA-KETOGLUTARATE-DEPENDENT DIOXYGENASE ALKB HOMOLOG 6"/>
    <property type="match status" value="1"/>
</dbReference>
<keyword evidence="3" id="KW-0479">Metal-binding</keyword>
<dbReference type="Pfam" id="PF13532">
    <property type="entry name" value="2OG-FeII_Oxy_2"/>
    <property type="match status" value="1"/>
</dbReference>
<proteinExistence type="inferred from homology"/>
<dbReference type="GO" id="GO:0051213">
    <property type="term" value="F:dioxygenase activity"/>
    <property type="evidence" value="ECO:0007669"/>
    <property type="project" value="UniProtKB-KW"/>
</dbReference>
<evidence type="ECO:0000259" key="8">
    <source>
        <dbReference type="PROSITE" id="PS51471"/>
    </source>
</evidence>
<keyword evidence="7" id="KW-0539">Nucleus</keyword>